<feature type="region of interest" description="Disordered" evidence="2">
    <location>
        <begin position="1"/>
        <end position="357"/>
    </location>
</feature>
<name>H3AQX8_LATCH</name>
<dbReference type="AlphaFoldDB" id="H3AQX8"/>
<feature type="compositionally biased region" description="Polar residues" evidence="2">
    <location>
        <begin position="346"/>
        <end position="357"/>
    </location>
</feature>
<feature type="domain" description="DUF3752" evidence="3">
    <location>
        <begin position="220"/>
        <end position="349"/>
    </location>
</feature>
<reference evidence="5" key="1">
    <citation type="submission" date="2011-08" db="EMBL/GenBank/DDBJ databases">
        <title>The draft genome of Latimeria chalumnae.</title>
        <authorList>
            <person name="Di Palma F."/>
            <person name="Alfoldi J."/>
            <person name="Johnson J."/>
            <person name="Berlin A."/>
            <person name="Gnerre S."/>
            <person name="Jaffe D."/>
            <person name="MacCallum I."/>
            <person name="Young S."/>
            <person name="Walker B.J."/>
            <person name="Lander E."/>
            <person name="Lindblad-Toh K."/>
        </authorList>
    </citation>
    <scope>NUCLEOTIDE SEQUENCE [LARGE SCALE GENOMIC DNA]</scope>
    <source>
        <strain evidence="5">Wild caught</strain>
    </source>
</reference>
<evidence type="ECO:0000259" key="3">
    <source>
        <dbReference type="Pfam" id="PF12572"/>
    </source>
</evidence>
<proteinExistence type="predicted"/>
<gene>
    <name evidence="4" type="primary">GPALPP1</name>
</gene>
<organism evidence="4 5">
    <name type="scientific">Latimeria chalumnae</name>
    <name type="common">Coelacanth</name>
    <dbReference type="NCBI Taxonomy" id="7897"/>
    <lineage>
        <taxon>Eukaryota</taxon>
        <taxon>Metazoa</taxon>
        <taxon>Chordata</taxon>
        <taxon>Craniata</taxon>
        <taxon>Vertebrata</taxon>
        <taxon>Euteleostomi</taxon>
        <taxon>Coelacanthiformes</taxon>
        <taxon>Coelacanthidae</taxon>
        <taxon>Latimeria</taxon>
    </lineage>
</organism>
<dbReference type="Bgee" id="ENSLACG00000010608">
    <property type="expression patterns" value="Expressed in muscle tissue and 6 other cell types or tissues"/>
</dbReference>
<protein>
    <recommendedName>
        <fullName evidence="1">GPALPP motifs-containing protein 1</fullName>
    </recommendedName>
</protein>
<dbReference type="InParanoid" id="H3AQX8"/>
<dbReference type="EMBL" id="AFYH01173660">
    <property type="status" value="NOT_ANNOTATED_CDS"/>
    <property type="molecule type" value="Genomic_DNA"/>
</dbReference>
<dbReference type="FunCoup" id="H3AQX8">
    <property type="interactions" value="3431"/>
</dbReference>
<dbReference type="InterPro" id="IPR046331">
    <property type="entry name" value="GPAM1-like"/>
</dbReference>
<dbReference type="Pfam" id="PF12572">
    <property type="entry name" value="DUF3752"/>
    <property type="match status" value="1"/>
</dbReference>
<dbReference type="EMBL" id="AFYH01173661">
    <property type="status" value="NOT_ANNOTATED_CDS"/>
    <property type="molecule type" value="Genomic_DNA"/>
</dbReference>
<feature type="compositionally biased region" description="Basic and acidic residues" evidence="2">
    <location>
        <begin position="243"/>
        <end position="279"/>
    </location>
</feature>
<dbReference type="OMA" id="NKAADFG"/>
<keyword evidence="5" id="KW-1185">Reference proteome</keyword>
<dbReference type="GeneTree" id="ENSGT00390000012569"/>
<feature type="compositionally biased region" description="Acidic residues" evidence="2">
    <location>
        <begin position="44"/>
        <end position="56"/>
    </location>
</feature>
<reference evidence="4" key="3">
    <citation type="submission" date="2025-09" db="UniProtKB">
        <authorList>
            <consortium name="Ensembl"/>
        </authorList>
    </citation>
    <scope>IDENTIFICATION</scope>
</reference>
<dbReference type="STRING" id="7897.ENSLACP00000012049"/>
<reference evidence="4" key="2">
    <citation type="submission" date="2025-08" db="UniProtKB">
        <authorList>
            <consortium name="Ensembl"/>
        </authorList>
    </citation>
    <scope>IDENTIFICATION</scope>
</reference>
<dbReference type="PANTHER" id="PTHR46370">
    <property type="entry name" value="GPALPP MOTIFS-CONTAINING PROTEIN 1"/>
    <property type="match status" value="1"/>
</dbReference>
<dbReference type="Proteomes" id="UP000008672">
    <property type="component" value="Unassembled WGS sequence"/>
</dbReference>
<dbReference type="EMBL" id="AFYH01173659">
    <property type="status" value="NOT_ANNOTATED_CDS"/>
    <property type="molecule type" value="Genomic_DNA"/>
</dbReference>
<dbReference type="eggNOG" id="KOG4188">
    <property type="taxonomic scope" value="Eukaryota"/>
</dbReference>
<dbReference type="InterPro" id="IPR022226">
    <property type="entry name" value="DUF3752"/>
</dbReference>
<dbReference type="Ensembl" id="ENSLACT00000012141.1">
    <property type="protein sequence ID" value="ENSLACP00000012049.1"/>
    <property type="gene ID" value="ENSLACG00000010608.2"/>
</dbReference>
<evidence type="ECO:0000313" key="4">
    <source>
        <dbReference type="Ensembl" id="ENSLACP00000012049.1"/>
    </source>
</evidence>
<sequence>MSNDIIGPALPPGFKTKEDEDSEEDVLHLVAGPALPPGYKLSDDGSDSSDQNEEDGSIGPALPPGFRKLVKQNSEKSKPSKKQKVQEVEDDDDDNGFFGPALPPGFKKREESPERPIIGPALPPGFKKSECSSDEDDDGYVGLGARRQFQSTSTDSDEEDEVIGPMPSKGPVESTVATEFERRARRMKEKLTSGDPDESKQLRRESWMTELPPELKSFGLGPRAFKRRADTGSGDRSVWTDTPADREQKAREREEGKLSSTEDRAKSSSLSERDKRLAEKVSSYNESQRSESLLDMHQKKLKRKAEEGKDEPKERRPFDRDQDLRVHQFDEAQKKSLIKRSKELNSRFSHSKGSMFL</sequence>
<feature type="compositionally biased region" description="Basic and acidic residues" evidence="2">
    <location>
        <begin position="288"/>
        <end position="345"/>
    </location>
</feature>
<dbReference type="PANTHER" id="PTHR46370:SF1">
    <property type="entry name" value="GPALPP MOTIFS-CONTAINING PROTEIN 1"/>
    <property type="match status" value="1"/>
</dbReference>
<feature type="compositionally biased region" description="Basic and acidic residues" evidence="2">
    <location>
        <begin position="189"/>
        <end position="207"/>
    </location>
</feature>
<evidence type="ECO:0000313" key="5">
    <source>
        <dbReference type="Proteomes" id="UP000008672"/>
    </source>
</evidence>
<accession>H3AQX8</accession>
<evidence type="ECO:0000256" key="1">
    <source>
        <dbReference type="ARBA" id="ARBA00023489"/>
    </source>
</evidence>
<evidence type="ECO:0000256" key="2">
    <source>
        <dbReference type="SAM" id="MobiDB-lite"/>
    </source>
</evidence>